<evidence type="ECO:0000256" key="13">
    <source>
        <dbReference type="ARBA" id="ARBA00022723"/>
    </source>
</evidence>
<keyword evidence="14 24" id="KW-0999">Mitochondrion inner membrane</keyword>
<feature type="transmembrane region" description="Helical" evidence="25">
    <location>
        <begin position="276"/>
        <end position="300"/>
    </location>
</feature>
<evidence type="ECO:0000256" key="6">
    <source>
        <dbReference type="ARBA" id="ARBA00011164"/>
    </source>
</evidence>
<comment type="subunit">
    <text evidence="6">Component of the cytochrome c oxidase (complex IV, CIV), a multisubunit enzyme composed of a catalytic core of 3 subunits and several supernumerary subunits. The complex exists as a monomer or a dimer and forms supercomplexes (SCs) in the inner mitochondrial membrane with ubiquinol-cytochrome c oxidoreductase (cytochrome b-c1 complex, complex III, CIII).</text>
</comment>
<comment type="catalytic activity">
    <reaction evidence="23">
        <text>4 Fe(II)-[cytochrome c] + O2 + 8 H(+)(in) = 4 Fe(III)-[cytochrome c] + 2 H2O + 4 H(+)(out)</text>
        <dbReference type="Rhea" id="RHEA:11436"/>
        <dbReference type="Rhea" id="RHEA-COMP:10350"/>
        <dbReference type="Rhea" id="RHEA-COMP:14399"/>
        <dbReference type="ChEBI" id="CHEBI:15377"/>
        <dbReference type="ChEBI" id="CHEBI:15378"/>
        <dbReference type="ChEBI" id="CHEBI:15379"/>
        <dbReference type="ChEBI" id="CHEBI:29033"/>
        <dbReference type="ChEBI" id="CHEBI:29034"/>
        <dbReference type="EC" id="7.1.1.9"/>
    </reaction>
    <physiologicalReaction direction="left-to-right" evidence="23">
        <dbReference type="Rhea" id="RHEA:11437"/>
    </physiologicalReaction>
</comment>
<dbReference type="GO" id="GO:0005743">
    <property type="term" value="C:mitochondrial inner membrane"/>
    <property type="evidence" value="ECO:0007669"/>
    <property type="project" value="UniProtKB-SubCell"/>
</dbReference>
<feature type="transmembrane region" description="Helical" evidence="25">
    <location>
        <begin position="203"/>
        <end position="231"/>
    </location>
</feature>
<evidence type="ECO:0000256" key="25">
    <source>
        <dbReference type="SAM" id="Phobius"/>
    </source>
</evidence>
<keyword evidence="20 24" id="KW-0186">Copper</keyword>
<evidence type="ECO:0000256" key="3">
    <source>
        <dbReference type="ARBA" id="ARBA00004448"/>
    </source>
</evidence>
<dbReference type="AlphaFoldDB" id="K7RDV2"/>
<feature type="transmembrane region" description="Helical" evidence="25">
    <location>
        <begin position="77"/>
        <end position="99"/>
    </location>
</feature>
<comment type="function">
    <text evidence="24">Component of the cytochrome c oxidase, the last enzyme in the mitochondrial electron transport chain which drives oxidative phosphorylation. The respiratory chain contains 3 multisubunit complexes succinate dehydrogenase (complex II, CII), ubiquinol-cytochrome c oxidoreductase (cytochrome b-c1 complex, complex III, CIII) and cytochrome c oxidase (complex IV, CIV), that cooperate to transfer electrons derived from NADH and succinate to molecular oxygen, creating an electrochemical gradient over the inner membrane that drives transmembrane transport and the ATP synthase. Cytochrome c oxidase is the component of the respiratory chain that catalyzes the reduction of oxygen to water. Electrons originating from reduced cytochrome c in the intermembrane space (IMS) are transferred via the dinuclear copper A center (CU(A)) of subunit 2 and heme A of subunit 1 to the active site in subunit 1, a binuclear center (BNC) formed by heme A3 and copper B (CU(B)). The BNC reduces molecular oxygen to 2 water molecules using 4 electrons from cytochrome c in the IMS and 4 protons from the mitochondrial matrix.</text>
</comment>
<evidence type="ECO:0000256" key="20">
    <source>
        <dbReference type="ARBA" id="ARBA00023008"/>
    </source>
</evidence>
<dbReference type="PANTHER" id="PTHR10422:SF18">
    <property type="entry name" value="CYTOCHROME C OXIDASE SUBUNIT 1"/>
    <property type="match status" value="1"/>
</dbReference>
<evidence type="ECO:0000256" key="19">
    <source>
        <dbReference type="ARBA" id="ARBA00023004"/>
    </source>
</evidence>
<keyword evidence="19 24" id="KW-0408">Iron</keyword>
<dbReference type="FunFam" id="1.20.210.10:FF:000001">
    <property type="entry name" value="Cytochrome c oxidase subunit 1"/>
    <property type="match status" value="1"/>
</dbReference>
<dbReference type="PROSITE" id="PS50855">
    <property type="entry name" value="COX1"/>
    <property type="match status" value="1"/>
</dbReference>
<keyword evidence="9 24" id="KW-0813">Transport</keyword>
<dbReference type="Gene3D" id="1.20.210.10">
    <property type="entry name" value="Cytochrome c oxidase-like, subunit I domain"/>
    <property type="match status" value="1"/>
</dbReference>
<keyword evidence="21 24" id="KW-0496">Mitochondrion</keyword>
<keyword evidence="17 24" id="KW-0249">Electron transport</keyword>
<evidence type="ECO:0000256" key="16">
    <source>
        <dbReference type="ARBA" id="ARBA00022967"/>
    </source>
</evidence>
<dbReference type="Pfam" id="PF00115">
    <property type="entry name" value="COX1"/>
    <property type="match status" value="1"/>
</dbReference>
<evidence type="ECO:0000256" key="22">
    <source>
        <dbReference type="ARBA" id="ARBA00023136"/>
    </source>
</evidence>
<comment type="cofactor">
    <cofactor evidence="2">
        <name>heme</name>
        <dbReference type="ChEBI" id="CHEBI:30413"/>
    </cofactor>
</comment>
<dbReference type="GO" id="GO:0045277">
    <property type="term" value="C:respiratory chain complex IV"/>
    <property type="evidence" value="ECO:0007669"/>
    <property type="project" value="InterPro"/>
</dbReference>
<organism evidence="28">
    <name type="scientific">Heliconius erato</name>
    <name type="common">Crimson patched longwing butterfly</name>
    <dbReference type="NCBI Taxonomy" id="33431"/>
    <lineage>
        <taxon>Eukaryota</taxon>
        <taxon>Metazoa</taxon>
        <taxon>Ecdysozoa</taxon>
        <taxon>Arthropoda</taxon>
        <taxon>Hexapoda</taxon>
        <taxon>Insecta</taxon>
        <taxon>Pterygota</taxon>
        <taxon>Neoptera</taxon>
        <taxon>Endopterygota</taxon>
        <taxon>Lepidoptera</taxon>
        <taxon>Glossata</taxon>
        <taxon>Ditrysia</taxon>
        <taxon>Papilionoidea</taxon>
        <taxon>Nymphalidae</taxon>
        <taxon>Heliconiinae</taxon>
        <taxon>Heliconiini</taxon>
        <taxon>Heliconius</taxon>
    </lineage>
</organism>
<keyword evidence="13 24" id="KW-0479">Metal-binding</keyword>
<reference evidence="28" key="1">
    <citation type="journal article" date="2013" name="Mol. Ecol.">
        <title>Cryptic genetic and wing pattern diversity in a mimetic Heliconius butterfly.</title>
        <authorList>
            <person name="Hill R.I."/>
            <person name="Gilbert L.E."/>
            <person name="Kronforst M.R."/>
        </authorList>
    </citation>
    <scope>NUCLEOTIDE SEQUENCE</scope>
    <source>
        <strain evidence="27">RH09-366</strain>
        <strain evidence="28">RH09-562</strain>
    </source>
</reference>
<dbReference type="EC" id="7.1.1.9" evidence="7 24"/>
<evidence type="ECO:0000256" key="12">
    <source>
        <dbReference type="ARBA" id="ARBA00022692"/>
    </source>
</evidence>
<dbReference type="InterPro" id="IPR036927">
    <property type="entry name" value="Cyt_c_oxase-like_su1_sf"/>
</dbReference>
<keyword evidence="10 24" id="KW-0349">Heme</keyword>
<comment type="pathway">
    <text evidence="4 24">Energy metabolism; oxidative phosphorylation.</text>
</comment>
<keyword evidence="11 24" id="KW-0679">Respiratory chain</keyword>
<dbReference type="EMBL" id="JX512085">
    <property type="protein sequence ID" value="AFV79860.1"/>
    <property type="molecule type" value="Genomic_DNA"/>
</dbReference>
<comment type="subcellular location">
    <subcellularLocation>
        <location evidence="3 24">Mitochondrion inner membrane</location>
        <topology evidence="3 24">Multi-pass membrane protein</topology>
    </subcellularLocation>
</comment>
<feature type="transmembrane region" description="Helical" evidence="25">
    <location>
        <begin position="156"/>
        <end position="183"/>
    </location>
</feature>
<dbReference type="InterPro" id="IPR023616">
    <property type="entry name" value="Cyt_c_oxase-like_su1_dom"/>
</dbReference>
<feature type="transmembrane region" description="Helical" evidence="25">
    <location>
        <begin position="119"/>
        <end position="144"/>
    </location>
</feature>
<dbReference type="GO" id="GO:0046872">
    <property type="term" value="F:metal ion binding"/>
    <property type="evidence" value="ECO:0007669"/>
    <property type="project" value="UniProtKB-KW"/>
</dbReference>
<feature type="transmembrane region" description="Helical" evidence="25">
    <location>
        <begin position="381"/>
        <end position="400"/>
    </location>
</feature>
<evidence type="ECO:0000256" key="5">
    <source>
        <dbReference type="ARBA" id="ARBA00009578"/>
    </source>
</evidence>
<evidence type="ECO:0000256" key="15">
    <source>
        <dbReference type="ARBA" id="ARBA00022842"/>
    </source>
</evidence>
<evidence type="ECO:0000313" key="27">
    <source>
        <dbReference type="EMBL" id="AFV79831.1"/>
    </source>
</evidence>
<gene>
    <name evidence="28" type="primary">CoI</name>
</gene>
<keyword evidence="15" id="KW-0460">Magnesium</keyword>
<evidence type="ECO:0000256" key="8">
    <source>
        <dbReference type="ARBA" id="ARBA00015947"/>
    </source>
</evidence>
<evidence type="ECO:0000256" key="17">
    <source>
        <dbReference type="ARBA" id="ARBA00022982"/>
    </source>
</evidence>
<proteinExistence type="inferred from homology"/>
<keyword evidence="12 24" id="KW-0812">Transmembrane</keyword>
<dbReference type="GO" id="GO:0006123">
    <property type="term" value="P:mitochondrial electron transport, cytochrome c to oxygen"/>
    <property type="evidence" value="ECO:0007669"/>
    <property type="project" value="TreeGrafter"/>
</dbReference>
<feature type="transmembrane region" description="Helical" evidence="25">
    <location>
        <begin position="420"/>
        <end position="446"/>
    </location>
</feature>
<evidence type="ECO:0000256" key="23">
    <source>
        <dbReference type="ARBA" id="ARBA00049512"/>
    </source>
</evidence>
<keyword evidence="18 25" id="KW-1133">Transmembrane helix</keyword>
<dbReference type="GO" id="GO:0004129">
    <property type="term" value="F:cytochrome-c oxidase activity"/>
    <property type="evidence" value="ECO:0007669"/>
    <property type="project" value="UniProtKB-EC"/>
</dbReference>
<evidence type="ECO:0000313" key="28">
    <source>
        <dbReference type="EMBL" id="AFV79860.1"/>
    </source>
</evidence>
<dbReference type="PANTHER" id="PTHR10422">
    <property type="entry name" value="CYTOCHROME C OXIDASE SUBUNIT 1"/>
    <property type="match status" value="1"/>
</dbReference>
<dbReference type="CDD" id="cd01663">
    <property type="entry name" value="Cyt_c_Oxidase_I"/>
    <property type="match status" value="1"/>
</dbReference>
<dbReference type="SUPFAM" id="SSF81442">
    <property type="entry name" value="Cytochrome c oxidase subunit I-like"/>
    <property type="match status" value="1"/>
</dbReference>
<evidence type="ECO:0000256" key="21">
    <source>
        <dbReference type="ARBA" id="ARBA00023128"/>
    </source>
</evidence>
<evidence type="ECO:0000256" key="9">
    <source>
        <dbReference type="ARBA" id="ARBA00022448"/>
    </source>
</evidence>
<comment type="cofactor">
    <cofactor evidence="1">
        <name>Cu cation</name>
        <dbReference type="ChEBI" id="CHEBI:23378"/>
    </cofactor>
</comment>
<dbReference type="GO" id="GO:0015990">
    <property type="term" value="P:electron transport coupled proton transport"/>
    <property type="evidence" value="ECO:0007669"/>
    <property type="project" value="TreeGrafter"/>
</dbReference>
<dbReference type="PROSITE" id="PS00077">
    <property type="entry name" value="COX1_CUB"/>
    <property type="match status" value="1"/>
</dbReference>
<geneLocation type="mitochondrion" evidence="28"/>
<dbReference type="InterPro" id="IPR033944">
    <property type="entry name" value="Cyt_c_oxase_su1_dom"/>
</dbReference>
<dbReference type="InterPro" id="IPR000883">
    <property type="entry name" value="Cyt_C_Oxase_1"/>
</dbReference>
<evidence type="ECO:0000259" key="26">
    <source>
        <dbReference type="PROSITE" id="PS50855"/>
    </source>
</evidence>
<feature type="transmembrane region" description="Helical" evidence="25">
    <location>
        <begin position="35"/>
        <end position="56"/>
    </location>
</feature>
<evidence type="ECO:0000256" key="18">
    <source>
        <dbReference type="ARBA" id="ARBA00022989"/>
    </source>
</evidence>
<protein>
    <recommendedName>
        <fullName evidence="8 24">Cytochrome c oxidase subunit 1</fullName>
        <ecNumber evidence="7 24">7.1.1.9</ecNumber>
    </recommendedName>
</protein>
<dbReference type="UniPathway" id="UPA00705"/>
<sequence>MVGTSLSILIRMELGNPGSLIGDDQIYNTIVTAHAFIMIFFMVMPIMIGGFGNWLVPLMLGAPDMAFPRMNNMSFWLLPPSLVLLISSSIVENGAGTGWTVYPPLSSNIAHGGSSVDLAIFSLHLAGISSILGAINFITTIINMRINSMSFDQLPLFVWAVGITALLLLLSLPVLAGAITMLLTDRNLNTSFFDPAGGGDPILYQHLFWFFGHPEVYILILPGFGMISHIISQESGKKETFGCLGMIYAMMAIGLLGFIVWAHHMFTVGMDIDTRAYFTSATMIIAVPTGIKIFSWLATLHGTQINYSPSMLWSLGFIFLFTVGGLTGVVLANSSIDITLHDTYYVVAHFHYVLSMGAVFAILGGFVHWYSLFTGLMLNPYLLKIQFISMFIGVNLTFFPQHFLGLAGMPRRYSDYPDNFMSWNIISSFGSYISLFSMILIIIIIWESMINQRMILFSLNMPSSIEWYQNLPPSEHSYNELPILSNF</sequence>
<evidence type="ECO:0000256" key="11">
    <source>
        <dbReference type="ARBA" id="ARBA00022660"/>
    </source>
</evidence>
<evidence type="ECO:0000256" key="7">
    <source>
        <dbReference type="ARBA" id="ARBA00012949"/>
    </source>
</evidence>
<dbReference type="EMBL" id="JX512070">
    <property type="protein sequence ID" value="AFV79831.1"/>
    <property type="molecule type" value="Genomic_DNA"/>
</dbReference>
<dbReference type="GO" id="GO:0020037">
    <property type="term" value="F:heme binding"/>
    <property type="evidence" value="ECO:0007669"/>
    <property type="project" value="InterPro"/>
</dbReference>
<accession>K7RDV2</accession>
<evidence type="ECO:0000256" key="1">
    <source>
        <dbReference type="ARBA" id="ARBA00001935"/>
    </source>
</evidence>
<comment type="similarity">
    <text evidence="5 24">Belongs to the heme-copper respiratory oxidase family.</text>
</comment>
<evidence type="ECO:0000256" key="10">
    <source>
        <dbReference type="ARBA" id="ARBA00022617"/>
    </source>
</evidence>
<keyword evidence="16" id="KW-1278">Translocase</keyword>
<evidence type="ECO:0000256" key="2">
    <source>
        <dbReference type="ARBA" id="ARBA00001971"/>
    </source>
</evidence>
<dbReference type="PRINTS" id="PR01165">
    <property type="entry name" value="CYCOXIDASEI"/>
</dbReference>
<feature type="transmembrane region" description="Helical" evidence="25">
    <location>
        <begin position="243"/>
        <end position="264"/>
    </location>
</feature>
<evidence type="ECO:0000256" key="24">
    <source>
        <dbReference type="RuleBase" id="RU000369"/>
    </source>
</evidence>
<feature type="domain" description="Cytochrome oxidase subunit I profile" evidence="26">
    <location>
        <begin position="1"/>
        <end position="485"/>
    </location>
</feature>
<name>K7RDV2_HELEA</name>
<evidence type="ECO:0000256" key="4">
    <source>
        <dbReference type="ARBA" id="ARBA00004673"/>
    </source>
</evidence>
<feature type="transmembrane region" description="Helical" evidence="25">
    <location>
        <begin position="344"/>
        <end position="369"/>
    </location>
</feature>
<feature type="transmembrane region" description="Helical" evidence="25">
    <location>
        <begin position="312"/>
        <end position="332"/>
    </location>
</feature>
<evidence type="ECO:0000256" key="14">
    <source>
        <dbReference type="ARBA" id="ARBA00022792"/>
    </source>
</evidence>
<dbReference type="InterPro" id="IPR023615">
    <property type="entry name" value="Cyt_c_Oxase_su1_BS"/>
</dbReference>
<keyword evidence="22 24" id="KW-0472">Membrane</keyword>